<sequence>MRFSSLVSSAAILASAIAHPLEKRTIVNSTEVVSTDNDFQASYAKPFAIFQPKVVVINMFHKESKPWLGAMKFEHNITIPAYLRNTPLFSALATTLCVK</sequence>
<proteinExistence type="predicted"/>
<evidence type="ECO:0000313" key="3">
    <source>
        <dbReference type="Proteomes" id="UP000649328"/>
    </source>
</evidence>
<comment type="caution">
    <text evidence="2">The sequence shown here is derived from an EMBL/GenBank/DDBJ whole genome shotgun (WGS) entry which is preliminary data.</text>
</comment>
<reference evidence="2" key="1">
    <citation type="submission" date="2020-10" db="EMBL/GenBank/DDBJ databases">
        <title>The Whole-Genome Sequence of Metschnikowia persimmonesis, a Novel Endophytic Yeast Species Isolated from Medicinal Plant Diospyros kaki Thumb.</title>
        <authorList>
            <person name="Rahmat E."/>
            <person name="Kang Y."/>
        </authorList>
    </citation>
    <scope>NUCLEOTIDE SEQUENCE</scope>
    <source>
        <strain evidence="2">KIOM G15050</strain>
    </source>
</reference>
<organism evidence="2 3">
    <name type="scientific">Metschnikowia pulcherrima</name>
    <dbReference type="NCBI Taxonomy" id="27326"/>
    <lineage>
        <taxon>Eukaryota</taxon>
        <taxon>Fungi</taxon>
        <taxon>Dikarya</taxon>
        <taxon>Ascomycota</taxon>
        <taxon>Saccharomycotina</taxon>
        <taxon>Pichiomycetes</taxon>
        <taxon>Metschnikowiaceae</taxon>
        <taxon>Metschnikowia</taxon>
    </lineage>
</organism>
<accession>A0A8H7LA68</accession>
<protein>
    <submittedName>
        <fullName evidence="2">Uncharacterized protein</fullName>
    </submittedName>
</protein>
<evidence type="ECO:0000256" key="1">
    <source>
        <dbReference type="SAM" id="SignalP"/>
    </source>
</evidence>
<keyword evidence="1" id="KW-0732">Signal</keyword>
<evidence type="ECO:0000313" key="2">
    <source>
        <dbReference type="EMBL" id="KAF8000854.1"/>
    </source>
</evidence>
<dbReference type="OrthoDB" id="2331083at2759"/>
<dbReference type="EMBL" id="JACBPP010000006">
    <property type="protein sequence ID" value="KAF8000854.1"/>
    <property type="molecule type" value="Genomic_DNA"/>
</dbReference>
<feature type="chain" id="PRO_5034996410" evidence="1">
    <location>
        <begin position="19"/>
        <end position="99"/>
    </location>
</feature>
<dbReference type="Proteomes" id="UP000649328">
    <property type="component" value="Unassembled WGS sequence"/>
</dbReference>
<gene>
    <name evidence="2" type="ORF">HF325_004643</name>
</gene>
<name>A0A8H7LA68_9ASCO</name>
<dbReference type="AlphaFoldDB" id="A0A8H7LA68"/>
<keyword evidence="3" id="KW-1185">Reference proteome</keyword>
<feature type="signal peptide" evidence="1">
    <location>
        <begin position="1"/>
        <end position="18"/>
    </location>
</feature>